<dbReference type="EMBL" id="CAQN01000137">
    <property type="protein sequence ID" value="CCQ65240.1"/>
    <property type="molecule type" value="Genomic_DNA"/>
</dbReference>
<dbReference type="PANTHER" id="PTHR10098:SF108">
    <property type="entry name" value="TETRATRICOPEPTIDE REPEAT PROTEIN 28"/>
    <property type="match status" value="1"/>
</dbReference>
<protein>
    <submittedName>
        <fullName evidence="3">COG0457: FOG: TPR repeat</fullName>
    </submittedName>
</protein>
<dbReference type="Proteomes" id="UP000018130">
    <property type="component" value="Unassembled WGS sequence"/>
</dbReference>
<evidence type="ECO:0000259" key="2">
    <source>
        <dbReference type="Pfam" id="PF12770"/>
    </source>
</evidence>
<organism evidence="3 4">
    <name type="scientific">Crocosphaera watsonii WH 0402</name>
    <dbReference type="NCBI Taxonomy" id="1284629"/>
    <lineage>
        <taxon>Bacteria</taxon>
        <taxon>Bacillati</taxon>
        <taxon>Cyanobacteriota</taxon>
        <taxon>Cyanophyceae</taxon>
        <taxon>Oscillatoriophycideae</taxon>
        <taxon>Chroococcales</taxon>
        <taxon>Aphanothecaceae</taxon>
        <taxon>Crocosphaera</taxon>
    </lineage>
</organism>
<feature type="domain" description="CHAT" evidence="2">
    <location>
        <begin position="78"/>
        <end position="366"/>
    </location>
</feature>
<gene>
    <name evidence="3" type="ORF">CWATWH0402_3104</name>
</gene>
<dbReference type="AlphaFoldDB" id="T2JIZ8"/>
<reference evidence="3 4" key="1">
    <citation type="submission" date="2013-01" db="EMBL/GenBank/DDBJ databases">
        <authorList>
            <person name="Bench S."/>
        </authorList>
    </citation>
    <scope>NUCLEOTIDE SEQUENCE [LARGE SCALE GENOMIC DNA]</scope>
    <source>
        <strain evidence="3 4">WH 0402</strain>
    </source>
</reference>
<feature type="region of interest" description="Disordered" evidence="1">
    <location>
        <begin position="17"/>
        <end position="41"/>
    </location>
</feature>
<evidence type="ECO:0000313" key="3">
    <source>
        <dbReference type="EMBL" id="CCQ65240.1"/>
    </source>
</evidence>
<proteinExistence type="predicted"/>
<comment type="caution">
    <text evidence="3">The sequence shown here is derived from an EMBL/GenBank/DDBJ whole genome shotgun (WGS) entry which is preliminary data.</text>
</comment>
<evidence type="ECO:0000256" key="1">
    <source>
        <dbReference type="SAM" id="MobiDB-lite"/>
    </source>
</evidence>
<dbReference type="Pfam" id="PF12770">
    <property type="entry name" value="CHAT"/>
    <property type="match status" value="1"/>
</dbReference>
<dbReference type="PANTHER" id="PTHR10098">
    <property type="entry name" value="RAPSYN-RELATED"/>
    <property type="match status" value="1"/>
</dbReference>
<name>T2JIZ8_CROWT</name>
<sequence>MISPDGKITFREETINPNQPIAETAEQTRVQASLDRSRGISQNPDIVNRVRGIQDSVRSPFSETPLPTTPEGRTLNPQLQETYQLLIAPIADLLPQDPNQKVIFIPHRELFEIPFAALQDKEGTYLIEKHTILTSPSIALLDLTRQNRQQKQPSNESVIVGYPEMPTQFELLQPFIERDDIKNTLEEAQTIAKKYNTQAIIGKEATETLIKQKMPNAKLIHLASHGLLNTIKYQEIVNLPDKLSKIPGAIALTPSDQDDGLLTASEIIDMKLNADLVVLSACETGRGDITGEGVNGLSRAFLRAGASNLVISLWKVPDDTTLDLMLEFYQQLETTPDKAIALRQAMLNTMKKHPEPRHWGGFTLTGAANPKN</sequence>
<evidence type="ECO:0000313" key="4">
    <source>
        <dbReference type="Proteomes" id="UP000018130"/>
    </source>
</evidence>
<reference evidence="3 4" key="2">
    <citation type="submission" date="2013-09" db="EMBL/GenBank/DDBJ databases">
        <title>Whole genome comparison of six Crocosphaera watsonii strains with differing phenotypes.</title>
        <authorList>
            <person name="Bench S.R."/>
            <person name="Heller P."/>
            <person name="Frank I."/>
            <person name="Arciniega M."/>
            <person name="Shilova I.N."/>
            <person name="Zehr J.P."/>
        </authorList>
    </citation>
    <scope>NUCLEOTIDE SEQUENCE [LARGE SCALE GENOMIC DNA]</scope>
    <source>
        <strain evidence="3 4">WH 0402</strain>
    </source>
</reference>
<feature type="compositionally biased region" description="Polar residues" evidence="1">
    <location>
        <begin position="17"/>
        <end position="31"/>
    </location>
</feature>
<dbReference type="InterPro" id="IPR024983">
    <property type="entry name" value="CHAT_dom"/>
</dbReference>
<accession>T2JIZ8</accession>